<feature type="compositionally biased region" description="Acidic residues" evidence="1">
    <location>
        <begin position="14"/>
        <end position="26"/>
    </location>
</feature>
<dbReference type="AlphaFoldDB" id="A0A176WKZ9"/>
<evidence type="ECO:0000256" key="1">
    <source>
        <dbReference type="SAM" id="MobiDB-lite"/>
    </source>
</evidence>
<evidence type="ECO:0000313" key="2">
    <source>
        <dbReference type="EMBL" id="OAE33847.1"/>
    </source>
</evidence>
<feature type="region of interest" description="Disordered" evidence="1">
    <location>
        <begin position="52"/>
        <end position="117"/>
    </location>
</feature>
<keyword evidence="3" id="KW-1185">Reference proteome</keyword>
<proteinExistence type="predicted"/>
<dbReference type="Proteomes" id="UP000077202">
    <property type="component" value="Unassembled WGS sequence"/>
</dbReference>
<evidence type="ECO:0000313" key="3">
    <source>
        <dbReference type="Proteomes" id="UP000077202"/>
    </source>
</evidence>
<reference evidence="2" key="1">
    <citation type="submission" date="2016-03" db="EMBL/GenBank/DDBJ databases">
        <title>Mechanisms controlling the formation of the plant cell surface in tip-growing cells are functionally conserved among land plants.</title>
        <authorList>
            <person name="Honkanen S."/>
            <person name="Jones V.A."/>
            <person name="Morieri G."/>
            <person name="Champion C."/>
            <person name="Hetherington A.J."/>
            <person name="Kelly S."/>
            <person name="Saint-Marcoux D."/>
            <person name="Proust H."/>
            <person name="Prescott H."/>
            <person name="Dolan L."/>
        </authorList>
    </citation>
    <scope>NUCLEOTIDE SEQUENCE [LARGE SCALE GENOMIC DNA]</scope>
    <source>
        <tissue evidence="2">Whole gametophyte</tissue>
    </source>
</reference>
<accession>A0A176WKZ9</accession>
<dbReference type="EMBL" id="LVLJ01000491">
    <property type="protein sequence ID" value="OAE33847.1"/>
    <property type="molecule type" value="Genomic_DNA"/>
</dbReference>
<protein>
    <submittedName>
        <fullName evidence="2">Uncharacterized protein</fullName>
    </submittedName>
</protein>
<organism evidence="2 3">
    <name type="scientific">Marchantia polymorpha subsp. ruderalis</name>
    <dbReference type="NCBI Taxonomy" id="1480154"/>
    <lineage>
        <taxon>Eukaryota</taxon>
        <taxon>Viridiplantae</taxon>
        <taxon>Streptophyta</taxon>
        <taxon>Embryophyta</taxon>
        <taxon>Marchantiophyta</taxon>
        <taxon>Marchantiopsida</taxon>
        <taxon>Marchantiidae</taxon>
        <taxon>Marchantiales</taxon>
        <taxon>Marchantiaceae</taxon>
        <taxon>Marchantia</taxon>
    </lineage>
</organism>
<comment type="caution">
    <text evidence="2">The sequence shown here is derived from an EMBL/GenBank/DDBJ whole genome shotgun (WGS) entry which is preliminary data.</text>
</comment>
<gene>
    <name evidence="2" type="ORF">AXG93_3559s1150</name>
</gene>
<name>A0A176WKZ9_MARPO</name>
<feature type="region of interest" description="Disordered" evidence="1">
    <location>
        <begin position="1"/>
        <end position="31"/>
    </location>
</feature>
<sequence>MPTETSMAPKEKGEDEDEDDNDDDDDGHGLLCIHRPQISTFPNFLIDAIDHWRGTKERRKRKPSRGPPSPPPLTLTFDKRVTHPPARPSSLATREAAARRIPIRPYVEPSDLRAERL</sequence>